<comment type="caution">
    <text evidence="3">The sequence shown here is derived from an EMBL/GenBank/DDBJ whole genome shotgun (WGS) entry which is preliminary data.</text>
</comment>
<keyword evidence="2" id="KW-1133">Transmembrane helix</keyword>
<accession>A0ABW0PJ65</accession>
<feature type="compositionally biased region" description="Polar residues" evidence="1">
    <location>
        <begin position="393"/>
        <end position="403"/>
    </location>
</feature>
<sequence length="636" mass="68444">MADDETPSANSSTTARIVAKLKDHPITLAILAIGAVLAFVANFWEDIHKLRPIEDPPPLVRVQRFQVSGDAVSLMLIGKIDGRLKELLGGRPIVWQNGVYRAAKELHSRFAKPLGSNTFDESFSGEEHKATSPETPLISGAVGGLVALDAESTFSLLGIPSEDKRWKISFIEEMTPNEISAAMAKGTMPAGSVAFSQLLNCGQAAKLLADSDMNEADLYAELAQHKCERIRFPVVATYLDAACGGTGWSVALFLPKLTMNVLVIQNISGKPAKINRIIGLDGSTNRVGDGTLLPEDRLIIPTGLHLEMTNESRELSTPTIPLNKLPKTIAELSKPIVFMASEEPQLVPENVELSLSTDSENASANSAPPELVPHKNAHESDIAEADDAAQAMPSESETTTSVTKDGPVNENESISQEEVTEAAPSSSASPVPGQKAVFSLTPQQITGSYELPSAPSSESEKLTAEYVVSRLEVNGITIPVDPISAGGMYISNSFPGGSCPHLYMVADDKLPVYLGKILVGRSSKAHLGSDRRHLRTWPDKITVSEKDPEITYLYGIKVSCELGDGRVVDSPGIPTAGVLRYPLIMHRGEEREFRFDKQIVEEQCSAMYVEVKGYYVPTDVTVKNTAGSTEKSVPGT</sequence>
<keyword evidence="4" id="KW-1185">Reference proteome</keyword>
<keyword evidence="2" id="KW-0472">Membrane</keyword>
<dbReference type="RefSeq" id="WP_379721897.1">
    <property type="nucleotide sequence ID" value="NZ_JBHSMS010000040.1"/>
</dbReference>
<keyword evidence="2" id="KW-0812">Transmembrane</keyword>
<organism evidence="3 4">
    <name type="scientific">Massilia jejuensis</name>
    <dbReference type="NCBI Taxonomy" id="648894"/>
    <lineage>
        <taxon>Bacteria</taxon>
        <taxon>Pseudomonadati</taxon>
        <taxon>Pseudomonadota</taxon>
        <taxon>Betaproteobacteria</taxon>
        <taxon>Burkholderiales</taxon>
        <taxon>Oxalobacteraceae</taxon>
        <taxon>Telluria group</taxon>
        <taxon>Massilia</taxon>
    </lineage>
</organism>
<feature type="region of interest" description="Disordered" evidence="1">
    <location>
        <begin position="385"/>
        <end position="434"/>
    </location>
</feature>
<evidence type="ECO:0000256" key="1">
    <source>
        <dbReference type="SAM" id="MobiDB-lite"/>
    </source>
</evidence>
<dbReference type="EMBL" id="JBHSMS010000040">
    <property type="protein sequence ID" value="MFC5512059.1"/>
    <property type="molecule type" value="Genomic_DNA"/>
</dbReference>
<feature type="transmembrane region" description="Helical" evidence="2">
    <location>
        <begin position="26"/>
        <end position="44"/>
    </location>
</feature>
<proteinExistence type="predicted"/>
<feature type="compositionally biased region" description="Low complexity" evidence="1">
    <location>
        <begin position="422"/>
        <end position="432"/>
    </location>
</feature>
<reference evidence="4" key="1">
    <citation type="journal article" date="2019" name="Int. J. Syst. Evol. Microbiol.">
        <title>The Global Catalogue of Microorganisms (GCM) 10K type strain sequencing project: providing services to taxonomists for standard genome sequencing and annotation.</title>
        <authorList>
            <consortium name="The Broad Institute Genomics Platform"/>
            <consortium name="The Broad Institute Genome Sequencing Center for Infectious Disease"/>
            <person name="Wu L."/>
            <person name="Ma J."/>
        </authorList>
    </citation>
    <scope>NUCLEOTIDE SEQUENCE [LARGE SCALE GENOMIC DNA]</scope>
    <source>
        <strain evidence="4">CCUG 38813</strain>
    </source>
</reference>
<name>A0ABW0PJ65_9BURK</name>
<evidence type="ECO:0000313" key="3">
    <source>
        <dbReference type="EMBL" id="MFC5512059.1"/>
    </source>
</evidence>
<dbReference type="Proteomes" id="UP001596031">
    <property type="component" value="Unassembled WGS sequence"/>
</dbReference>
<evidence type="ECO:0000256" key="2">
    <source>
        <dbReference type="SAM" id="Phobius"/>
    </source>
</evidence>
<evidence type="ECO:0000313" key="4">
    <source>
        <dbReference type="Proteomes" id="UP001596031"/>
    </source>
</evidence>
<protein>
    <submittedName>
        <fullName evidence="3">Uncharacterized protein</fullName>
    </submittedName>
</protein>
<gene>
    <name evidence="3" type="ORF">ACFPOU_13110</name>
</gene>